<dbReference type="STRING" id="1798657.A2648_02665"/>
<dbReference type="Proteomes" id="UP000178841">
    <property type="component" value="Unassembled WGS sequence"/>
</dbReference>
<evidence type="ECO:0000313" key="2">
    <source>
        <dbReference type="Proteomes" id="UP000178841"/>
    </source>
</evidence>
<gene>
    <name evidence="1" type="ORF">A2648_02665</name>
</gene>
<sequence>MKEERNIGIGNLQKLVEVTTIFRQISLEEFLRDKEKWITSDNEVDFLWLRVSVKIFYAHRHRRDAERILFSCPRLNYLRGDFFCFTLKNMFIDNGDKESFREKDSLTILTLRFFALGKALGFWSIITPLTLRIFGEGEYAYREAVNGLAIANRRVDQRGMGGRIPPIVKPS</sequence>
<reference evidence="1 2" key="1">
    <citation type="journal article" date="2016" name="Nat. Commun.">
        <title>Thousands of microbial genomes shed light on interconnected biogeochemical processes in an aquifer system.</title>
        <authorList>
            <person name="Anantharaman K."/>
            <person name="Brown C.T."/>
            <person name="Hug L.A."/>
            <person name="Sharon I."/>
            <person name="Castelle C.J."/>
            <person name="Probst A.J."/>
            <person name="Thomas B.C."/>
            <person name="Singh A."/>
            <person name="Wilkins M.J."/>
            <person name="Karaoz U."/>
            <person name="Brodie E.L."/>
            <person name="Williams K.H."/>
            <person name="Hubbard S.S."/>
            <person name="Banfield J.F."/>
        </authorList>
    </citation>
    <scope>NUCLEOTIDE SEQUENCE [LARGE SCALE GENOMIC DNA]</scope>
</reference>
<dbReference type="AlphaFoldDB" id="A0A1G2CT43"/>
<accession>A0A1G2CT43</accession>
<protein>
    <submittedName>
        <fullName evidence="1">Uncharacterized protein</fullName>
    </submittedName>
</protein>
<evidence type="ECO:0000313" key="1">
    <source>
        <dbReference type="EMBL" id="OGZ03831.1"/>
    </source>
</evidence>
<comment type="caution">
    <text evidence="1">The sequence shown here is derived from an EMBL/GenBank/DDBJ whole genome shotgun (WGS) entry which is preliminary data.</text>
</comment>
<name>A0A1G2CT43_9BACT</name>
<dbReference type="EMBL" id="MHLH01000015">
    <property type="protein sequence ID" value="OGZ03831.1"/>
    <property type="molecule type" value="Genomic_DNA"/>
</dbReference>
<organism evidence="1 2">
    <name type="scientific">Candidatus Lloydbacteria bacterium RIFCSPHIGHO2_01_FULL_41_20</name>
    <dbReference type="NCBI Taxonomy" id="1798657"/>
    <lineage>
        <taxon>Bacteria</taxon>
        <taxon>Candidatus Lloydiibacteriota</taxon>
    </lineage>
</organism>
<proteinExistence type="predicted"/>